<reference evidence="2 3" key="1">
    <citation type="submission" date="2014-11" db="EMBL/GenBank/DDBJ databases">
        <authorList>
            <person name="Zhu J."/>
            <person name="Qi W."/>
            <person name="Song R."/>
        </authorList>
    </citation>
    <scope>NUCLEOTIDE SEQUENCE [LARGE SCALE GENOMIC DNA]</scope>
</reference>
<keyword evidence="3" id="KW-1185">Reference proteome</keyword>
<organism evidence="2 3">
    <name type="scientific">Vitrella brassicaformis (strain CCMP3155)</name>
    <dbReference type="NCBI Taxonomy" id="1169540"/>
    <lineage>
        <taxon>Eukaryota</taxon>
        <taxon>Sar</taxon>
        <taxon>Alveolata</taxon>
        <taxon>Colpodellida</taxon>
        <taxon>Vitrellaceae</taxon>
        <taxon>Vitrella</taxon>
    </lineage>
</organism>
<evidence type="ECO:0000313" key="2">
    <source>
        <dbReference type="EMBL" id="CEM31948.1"/>
    </source>
</evidence>
<dbReference type="Proteomes" id="UP000041254">
    <property type="component" value="Unassembled WGS sequence"/>
</dbReference>
<dbReference type="AlphaFoldDB" id="A0A0G4GNR8"/>
<dbReference type="VEuPathDB" id="CryptoDB:Vbra_2357"/>
<feature type="signal peptide" evidence="1">
    <location>
        <begin position="1"/>
        <end position="26"/>
    </location>
</feature>
<protein>
    <recommendedName>
        <fullName evidence="4">Apple domain-containing protein</fullName>
    </recommendedName>
</protein>
<keyword evidence="1" id="KW-0732">Signal</keyword>
<dbReference type="EMBL" id="CDMY01000738">
    <property type="protein sequence ID" value="CEM31948.1"/>
    <property type="molecule type" value="Genomic_DNA"/>
</dbReference>
<evidence type="ECO:0000313" key="3">
    <source>
        <dbReference type="Proteomes" id="UP000041254"/>
    </source>
</evidence>
<name>A0A0G4GNR8_VITBC</name>
<accession>A0A0G4GNR8</accession>
<sequence>MASIFVLLVVCALSALLPLPPLCVNAQAPGLDARWKGKYEVVDEHGRCGSPSGTEAEFTGRGFAINTCLSACEANPDCGGIYFPDVEADGGPLIQSECGLYMDEQPVVIGDVICKSYDKKTGHFTWVSFGDCRKDKGVPPLSSVELDLASLKINTEPTCQHTCRGNPECVGIEYDPHNPVSQCEVITDGPITRAFLARCYKKVDFPPS</sequence>
<dbReference type="InParanoid" id="A0A0G4GNR8"/>
<evidence type="ECO:0008006" key="4">
    <source>
        <dbReference type="Google" id="ProtNLM"/>
    </source>
</evidence>
<evidence type="ECO:0000256" key="1">
    <source>
        <dbReference type="SAM" id="SignalP"/>
    </source>
</evidence>
<proteinExistence type="predicted"/>
<feature type="chain" id="PRO_5005190270" description="Apple domain-containing protein" evidence="1">
    <location>
        <begin position="27"/>
        <end position="208"/>
    </location>
</feature>
<gene>
    <name evidence="2" type="ORF">Vbra_2357</name>
</gene>